<comment type="similarity">
    <text evidence="5">Belongs to the PRA1 family.</text>
</comment>
<evidence type="ECO:0000313" key="6">
    <source>
        <dbReference type="EMBL" id="EME32070.1"/>
    </source>
</evidence>
<keyword evidence="4 5" id="KW-0472">Membrane</keyword>
<dbReference type="PANTHER" id="PTHR19317">
    <property type="entry name" value="PRENYLATED RAB ACCEPTOR 1-RELATED"/>
    <property type="match status" value="1"/>
</dbReference>
<dbReference type="InterPro" id="IPR004895">
    <property type="entry name" value="Prenylated_rab_accept_PRA1"/>
</dbReference>
<proteinExistence type="inferred from homology"/>
<dbReference type="AlphaFoldDB" id="M2X6C5"/>
<organism evidence="6 7">
    <name type="scientific">Galdieria sulphuraria</name>
    <name type="common">Red alga</name>
    <dbReference type="NCBI Taxonomy" id="130081"/>
    <lineage>
        <taxon>Eukaryota</taxon>
        <taxon>Rhodophyta</taxon>
        <taxon>Bangiophyceae</taxon>
        <taxon>Galdieriales</taxon>
        <taxon>Galdieriaceae</taxon>
        <taxon>Galdieria</taxon>
    </lineage>
</organism>
<comment type="subcellular location">
    <subcellularLocation>
        <location evidence="1 5">Membrane</location>
        <topology evidence="1 5">Multi-pass membrane protein</topology>
    </subcellularLocation>
</comment>
<keyword evidence="3 5" id="KW-1133">Transmembrane helix</keyword>
<keyword evidence="6" id="KW-0675">Receptor</keyword>
<protein>
    <recommendedName>
        <fullName evidence="5">PRA1 family protein</fullName>
    </recommendedName>
</protein>
<evidence type="ECO:0000256" key="2">
    <source>
        <dbReference type="ARBA" id="ARBA00022692"/>
    </source>
</evidence>
<accession>M2X6C5</accession>
<dbReference type="OrthoDB" id="63113at2759"/>
<dbReference type="Gramene" id="EME32070">
    <property type="protein sequence ID" value="EME32070"/>
    <property type="gene ID" value="Gasu_08140"/>
</dbReference>
<evidence type="ECO:0000256" key="4">
    <source>
        <dbReference type="ARBA" id="ARBA00023136"/>
    </source>
</evidence>
<feature type="transmembrane region" description="Helical" evidence="5">
    <location>
        <begin position="155"/>
        <end position="188"/>
    </location>
</feature>
<dbReference type="EMBL" id="KB454488">
    <property type="protein sequence ID" value="EME32070.1"/>
    <property type="molecule type" value="Genomic_DNA"/>
</dbReference>
<dbReference type="KEGG" id="gsl:Gasu_08140"/>
<evidence type="ECO:0000256" key="5">
    <source>
        <dbReference type="RuleBase" id="RU363107"/>
    </source>
</evidence>
<name>M2X6C5_GALSU</name>
<dbReference type="Pfam" id="PF03208">
    <property type="entry name" value="PRA1"/>
    <property type="match status" value="1"/>
</dbReference>
<dbReference type="Proteomes" id="UP000030680">
    <property type="component" value="Unassembled WGS sequence"/>
</dbReference>
<dbReference type="GeneID" id="17090671"/>
<dbReference type="OMA" id="HSTPISW"/>
<dbReference type="PANTHER" id="PTHR19317:SF0">
    <property type="entry name" value="PRENYLATED RAB ACCEPTOR PROTEIN 1"/>
    <property type="match status" value="1"/>
</dbReference>
<dbReference type="eggNOG" id="KOG3142">
    <property type="taxonomic scope" value="Eukaryota"/>
</dbReference>
<evidence type="ECO:0000256" key="1">
    <source>
        <dbReference type="ARBA" id="ARBA00004141"/>
    </source>
</evidence>
<evidence type="ECO:0000313" key="7">
    <source>
        <dbReference type="Proteomes" id="UP000030680"/>
    </source>
</evidence>
<dbReference type="GO" id="GO:0016020">
    <property type="term" value="C:membrane"/>
    <property type="evidence" value="ECO:0007669"/>
    <property type="project" value="UniProtKB-SubCell"/>
</dbReference>
<dbReference type="RefSeq" id="XP_005708590.1">
    <property type="nucleotide sequence ID" value="XM_005708533.1"/>
</dbReference>
<keyword evidence="7" id="KW-1185">Reference proteome</keyword>
<keyword evidence="2 5" id="KW-0812">Transmembrane</keyword>
<evidence type="ECO:0000256" key="3">
    <source>
        <dbReference type="ARBA" id="ARBA00022989"/>
    </source>
</evidence>
<gene>
    <name evidence="6" type="ORF">Gasu_08140</name>
</gene>
<reference evidence="7" key="1">
    <citation type="journal article" date="2013" name="Science">
        <title>Gene transfer from bacteria and archaea facilitated evolution of an extremophilic eukaryote.</title>
        <authorList>
            <person name="Schonknecht G."/>
            <person name="Chen W.H."/>
            <person name="Ternes C.M."/>
            <person name="Barbier G.G."/>
            <person name="Shrestha R.P."/>
            <person name="Stanke M."/>
            <person name="Brautigam A."/>
            <person name="Baker B.J."/>
            <person name="Banfield J.F."/>
            <person name="Garavito R.M."/>
            <person name="Carr K."/>
            <person name="Wilkerson C."/>
            <person name="Rensing S.A."/>
            <person name="Gagneul D."/>
            <person name="Dickenson N.E."/>
            <person name="Oesterhelt C."/>
            <person name="Lercher M.J."/>
            <person name="Weber A.P."/>
        </authorList>
    </citation>
    <scope>NUCLEOTIDE SEQUENCE [LARGE SCALE GENOMIC DNA]</scope>
    <source>
        <strain evidence="7">074W</strain>
    </source>
</reference>
<dbReference type="GO" id="GO:0005794">
    <property type="term" value="C:Golgi apparatus"/>
    <property type="evidence" value="ECO:0007669"/>
    <property type="project" value="TreeGrafter"/>
</dbReference>
<feature type="transmembrane region" description="Helical" evidence="5">
    <location>
        <begin position="102"/>
        <end position="135"/>
    </location>
</feature>
<sequence length="205" mass="22725">MAESNGFLSVFRNATRRTFSSSQGELNVTPTTEGSSLSSLAWATSNLLQPVTSTVRSQLWQIWCSAKPWSEFASSKKLKTPSDAADVRDRVFSNLRFYLPNYVLLFVALSSLSILLRPFIVIAVLLIAFLYAYLFVLHSTPISWGPVYLNSQLKMIVLTVVAVFLIWITGAVYVITSWLGVAFVIAVAHAVMHLPADEPDFESTV</sequence>